<dbReference type="Proteomes" id="UP000478052">
    <property type="component" value="Unassembled WGS sequence"/>
</dbReference>
<dbReference type="InterPro" id="IPR002110">
    <property type="entry name" value="Ankyrin_rpt"/>
</dbReference>
<dbReference type="PANTHER" id="PTHR46427">
    <property type="entry name" value="ANKYRIN REPEAT AND LEM DOMAIN-CONTAINING PROTEIN 1"/>
    <property type="match status" value="1"/>
</dbReference>
<gene>
    <name evidence="2" type="ORF">FWK35_00012338</name>
</gene>
<dbReference type="Pfam" id="PF12796">
    <property type="entry name" value="Ank_2"/>
    <property type="match status" value="1"/>
</dbReference>
<dbReference type="GO" id="GO:0000712">
    <property type="term" value="P:resolution of meiotic recombination intermediates"/>
    <property type="evidence" value="ECO:0007669"/>
    <property type="project" value="TreeGrafter"/>
</dbReference>
<dbReference type="InterPro" id="IPR003887">
    <property type="entry name" value="LEM_dom"/>
</dbReference>
<dbReference type="CDD" id="cd12934">
    <property type="entry name" value="LEM"/>
    <property type="match status" value="1"/>
</dbReference>
<dbReference type="SUPFAM" id="SSF63451">
    <property type="entry name" value="LEM domain"/>
    <property type="match status" value="1"/>
</dbReference>
<dbReference type="GO" id="GO:0005654">
    <property type="term" value="C:nucleoplasm"/>
    <property type="evidence" value="ECO:0007669"/>
    <property type="project" value="TreeGrafter"/>
</dbReference>
<dbReference type="GO" id="GO:0004520">
    <property type="term" value="F:DNA endonuclease activity"/>
    <property type="evidence" value="ECO:0007669"/>
    <property type="project" value="TreeGrafter"/>
</dbReference>
<evidence type="ECO:0000259" key="1">
    <source>
        <dbReference type="PROSITE" id="PS50954"/>
    </source>
</evidence>
<dbReference type="EMBL" id="VUJU01001961">
    <property type="protein sequence ID" value="KAF0763125.1"/>
    <property type="molecule type" value="Genomic_DNA"/>
</dbReference>
<sequence>MAKAIMNDEWKTLYLARALYDAVEDCNIQQVNTLLSQNKASPNILIPEEGMTAFHLAAGHENLAFGKVATSLFLHNGGDPNVLCEGNRTVLHIAVAWNRSQVVGILLRSPYIIPNLYIKDEDNLNVFNYAVKFSAWESLATLQSYMKHSNYTSNLKKQVSNSMQSKDIKEKYCNPTKAQKTETSIGAESTFDKSNRLHTSSGYLNSGESLDSISKSTTFDSVGQKNNNIDECILTSTAYSFDDILNKNVSSDDHFTGLHKNDIPSKIYCDGSILSSIKCVSDEFESIENMSFPSSNLLSDSELFELDEVELEKKNIFNQIETTSLSDLSDSDLMSDISGLSSCLSSDDFFTCPDTNSERKILSSDTYKTDIELEDITKSLSMTNIYDSISNSICAAELKNLEVSNIINSLNERSSSLVETAEYDTDYVRESLREYGYPPGPIVASTKQVYVKKLNQILHGQTKRKCNDEPINNSSGPYSMQLTKVLADDKYDSWKKTIKSWSTLEDSIVCAKSGSSFTYLLLDPRITNNLPARADQMNPIEIWQTFIKSIFYIGKGTKSRPNDHMNEAFNSWVGNKNQDKSRKTEYILNLWKEKLGVVCVQAFHHLMIKEAHIREAAMIDAIGLDKLTNEKRGTYYNITTRWLSSDRCKLGCHLLYRAMLVFLADGERQLRPVDLT</sequence>
<dbReference type="Pfam" id="PF03020">
    <property type="entry name" value="LEM"/>
    <property type="match status" value="1"/>
</dbReference>
<reference evidence="2 3" key="1">
    <citation type="submission" date="2019-08" db="EMBL/GenBank/DDBJ databases">
        <title>Whole genome of Aphis craccivora.</title>
        <authorList>
            <person name="Voronova N.V."/>
            <person name="Shulinski R.S."/>
            <person name="Bandarenka Y.V."/>
            <person name="Zhorov D.G."/>
            <person name="Warner D."/>
        </authorList>
    </citation>
    <scope>NUCLEOTIDE SEQUENCE [LARGE SCALE GENOMIC DNA]</scope>
    <source>
        <strain evidence="2">180601</strain>
        <tissue evidence="2">Whole Body</tissue>
    </source>
</reference>
<dbReference type="InterPro" id="IPR036770">
    <property type="entry name" value="Ankyrin_rpt-contain_sf"/>
</dbReference>
<dbReference type="Pfam" id="PF22945">
    <property type="entry name" value="LEM-3_GIY-YIG"/>
    <property type="match status" value="1"/>
</dbReference>
<dbReference type="Gene3D" id="1.25.40.20">
    <property type="entry name" value="Ankyrin repeat-containing domain"/>
    <property type="match status" value="1"/>
</dbReference>
<protein>
    <recommendedName>
        <fullName evidence="1">LEM domain-containing protein</fullName>
    </recommendedName>
</protein>
<keyword evidence="3" id="KW-1185">Reference proteome</keyword>
<evidence type="ECO:0000313" key="2">
    <source>
        <dbReference type="EMBL" id="KAF0763125.1"/>
    </source>
</evidence>
<dbReference type="GO" id="GO:0005737">
    <property type="term" value="C:cytoplasm"/>
    <property type="evidence" value="ECO:0007669"/>
    <property type="project" value="TreeGrafter"/>
</dbReference>
<dbReference type="GO" id="GO:0000724">
    <property type="term" value="P:double-strand break repair via homologous recombination"/>
    <property type="evidence" value="ECO:0007669"/>
    <property type="project" value="TreeGrafter"/>
</dbReference>
<name>A0A6G0YYL9_APHCR</name>
<dbReference type="OrthoDB" id="1601181at2759"/>
<dbReference type="Gene3D" id="1.10.720.40">
    <property type="match status" value="1"/>
</dbReference>
<dbReference type="InterPro" id="IPR011015">
    <property type="entry name" value="LEM/LEM-like_dom_sf"/>
</dbReference>
<proteinExistence type="predicted"/>
<accession>A0A6G0YYL9</accession>
<dbReference type="CDD" id="cd10454">
    <property type="entry name" value="GIY-YIG_COG3680_Meta"/>
    <property type="match status" value="1"/>
</dbReference>
<dbReference type="PANTHER" id="PTHR46427:SF1">
    <property type="entry name" value="ANKYRIN REPEAT AND LEM DOMAIN-CONTAINING PROTEIN 1"/>
    <property type="match status" value="1"/>
</dbReference>
<dbReference type="SMART" id="SM00540">
    <property type="entry name" value="LEM"/>
    <property type="match status" value="1"/>
</dbReference>
<dbReference type="AlphaFoldDB" id="A0A6G0YYL9"/>
<dbReference type="PROSITE" id="PS50954">
    <property type="entry name" value="LEM"/>
    <property type="match status" value="1"/>
</dbReference>
<dbReference type="SUPFAM" id="SSF48403">
    <property type="entry name" value="Ankyrin repeat"/>
    <property type="match status" value="1"/>
</dbReference>
<organism evidence="2 3">
    <name type="scientific">Aphis craccivora</name>
    <name type="common">Cowpea aphid</name>
    <dbReference type="NCBI Taxonomy" id="307492"/>
    <lineage>
        <taxon>Eukaryota</taxon>
        <taxon>Metazoa</taxon>
        <taxon>Ecdysozoa</taxon>
        <taxon>Arthropoda</taxon>
        <taxon>Hexapoda</taxon>
        <taxon>Insecta</taxon>
        <taxon>Pterygota</taxon>
        <taxon>Neoptera</taxon>
        <taxon>Paraneoptera</taxon>
        <taxon>Hemiptera</taxon>
        <taxon>Sternorrhyncha</taxon>
        <taxon>Aphidomorpha</taxon>
        <taxon>Aphidoidea</taxon>
        <taxon>Aphididae</taxon>
        <taxon>Aphidini</taxon>
        <taxon>Aphis</taxon>
        <taxon>Aphis</taxon>
    </lineage>
</organism>
<dbReference type="InterPro" id="IPR034998">
    <property type="entry name" value="ANKLE1"/>
</dbReference>
<comment type="caution">
    <text evidence="2">The sequence shown here is derived from an EMBL/GenBank/DDBJ whole genome shotgun (WGS) entry which is preliminary data.</text>
</comment>
<evidence type="ECO:0000313" key="3">
    <source>
        <dbReference type="Proteomes" id="UP000478052"/>
    </source>
</evidence>
<feature type="domain" description="LEM" evidence="1">
    <location>
        <begin position="417"/>
        <end position="461"/>
    </location>
</feature>